<evidence type="ECO:0000256" key="4">
    <source>
        <dbReference type="ARBA" id="ARBA00033000"/>
    </source>
</evidence>
<gene>
    <name evidence="9" type="ORF">FLP30_02240</name>
</gene>
<evidence type="ECO:0000313" key="10">
    <source>
        <dbReference type="Proteomes" id="UP000324536"/>
    </source>
</evidence>
<dbReference type="Gene3D" id="3.30.379.10">
    <property type="entry name" value="Chitobiase/beta-hexosaminidase domain 2-like"/>
    <property type="match status" value="1"/>
</dbReference>
<dbReference type="GO" id="GO:0005975">
    <property type="term" value="P:carbohydrate metabolic process"/>
    <property type="evidence" value="ECO:0007669"/>
    <property type="project" value="InterPro"/>
</dbReference>
<dbReference type="InterPro" id="IPR015883">
    <property type="entry name" value="Glyco_hydro_20_cat"/>
</dbReference>
<dbReference type="InterPro" id="IPR025705">
    <property type="entry name" value="Beta_hexosaminidase_sua/sub"/>
</dbReference>
<evidence type="ECO:0000256" key="5">
    <source>
        <dbReference type="PIRSR" id="PIRSR625705-1"/>
    </source>
</evidence>
<dbReference type="GO" id="GO:0005764">
    <property type="term" value="C:lysosome"/>
    <property type="evidence" value="ECO:0007669"/>
    <property type="project" value="TreeGrafter"/>
</dbReference>
<name>A0A5C1YKD8_9PROT</name>
<dbReference type="GO" id="GO:0016020">
    <property type="term" value="C:membrane"/>
    <property type="evidence" value="ECO:0007669"/>
    <property type="project" value="TreeGrafter"/>
</dbReference>
<evidence type="ECO:0000313" key="9">
    <source>
        <dbReference type="EMBL" id="QEO16716.1"/>
    </source>
</evidence>
<dbReference type="InterPro" id="IPR017853">
    <property type="entry name" value="GH"/>
</dbReference>
<dbReference type="GO" id="GO:0004563">
    <property type="term" value="F:beta-N-acetylhexosaminidase activity"/>
    <property type="evidence" value="ECO:0007669"/>
    <property type="project" value="InterPro"/>
</dbReference>
<evidence type="ECO:0000259" key="7">
    <source>
        <dbReference type="Pfam" id="PF00728"/>
    </source>
</evidence>
<evidence type="ECO:0000256" key="6">
    <source>
        <dbReference type="SAM" id="MobiDB-lite"/>
    </source>
</evidence>
<reference evidence="9 10" key="1">
    <citation type="submission" date="2019-09" db="EMBL/GenBank/DDBJ databases">
        <title>Genome sequencing of strain KACC 21233.</title>
        <authorList>
            <person name="Heo J."/>
            <person name="Kim S.-J."/>
            <person name="Kim J.-S."/>
            <person name="Hong S.-B."/>
            <person name="Kwon S.-W."/>
        </authorList>
    </citation>
    <scope>NUCLEOTIDE SEQUENCE [LARGE SCALE GENOMIC DNA]</scope>
    <source>
        <strain evidence="9 10">KACC 21233</strain>
    </source>
</reference>
<feature type="domain" description="Glycoside hydrolase family 20 catalytic" evidence="7">
    <location>
        <begin position="199"/>
        <end position="537"/>
    </location>
</feature>
<dbReference type="GO" id="GO:0030203">
    <property type="term" value="P:glycosaminoglycan metabolic process"/>
    <property type="evidence" value="ECO:0007669"/>
    <property type="project" value="TreeGrafter"/>
</dbReference>
<dbReference type="KEGG" id="acek:FLP30_02240"/>
<dbReference type="Pfam" id="PF00728">
    <property type="entry name" value="Glyco_hydro_20"/>
    <property type="match status" value="1"/>
</dbReference>
<dbReference type="Proteomes" id="UP000324536">
    <property type="component" value="Chromosome"/>
</dbReference>
<dbReference type="GO" id="GO:0006689">
    <property type="term" value="P:ganglioside catabolic process"/>
    <property type="evidence" value="ECO:0007669"/>
    <property type="project" value="TreeGrafter"/>
</dbReference>
<dbReference type="SUPFAM" id="SSF55545">
    <property type="entry name" value="beta-N-acetylhexosaminidase-like domain"/>
    <property type="match status" value="1"/>
</dbReference>
<evidence type="ECO:0000259" key="8">
    <source>
        <dbReference type="Pfam" id="PF02838"/>
    </source>
</evidence>
<dbReference type="PANTHER" id="PTHR22600:SF21">
    <property type="entry name" value="BETA-HEXOSAMINIDASE A"/>
    <property type="match status" value="1"/>
</dbReference>
<evidence type="ECO:0000256" key="2">
    <source>
        <dbReference type="ARBA" id="ARBA00022801"/>
    </source>
</evidence>
<comment type="similarity">
    <text evidence="1">Belongs to the glycosyl hydrolase 20 family.</text>
</comment>
<dbReference type="Pfam" id="PF02838">
    <property type="entry name" value="Glyco_hydro_20b"/>
    <property type="match status" value="1"/>
</dbReference>
<feature type="domain" description="Beta-hexosaminidase bacterial type N-terminal" evidence="8">
    <location>
        <begin position="64"/>
        <end position="195"/>
    </location>
</feature>
<dbReference type="AlphaFoldDB" id="A0A5C1YKD8"/>
<feature type="region of interest" description="Disordered" evidence="6">
    <location>
        <begin position="470"/>
        <end position="493"/>
    </location>
</feature>
<dbReference type="InterPro" id="IPR029018">
    <property type="entry name" value="Hex-like_dom2"/>
</dbReference>
<keyword evidence="3" id="KW-0326">Glycosidase</keyword>
<evidence type="ECO:0000256" key="3">
    <source>
        <dbReference type="ARBA" id="ARBA00023295"/>
    </source>
</evidence>
<sequence length="762" mass="82591">MDCHTGQRPSPRKRRYPMTAPTHRHTQAAPKAPRRWVRKSLFILAGFTALTTTVPCRADAPLPVVLPAPAHMQATGTSIPLPTHISLQWSTPPTALLHTAVQRFGHRLTLLAGTPVQLDNTTAGGKPFPLSISYTPETPFPSPTMAEGYRLNVSPSGITLRAQGPAGVLHGLATLLQLVGHDGGKPYLHPAHIEDTPRFAWRGLLIDTSRHFMPLPLLLRQLDAMEMVKLNVLHLHLSDGSAFRVESLRFPRLQQVGSHGQYYTQDQIHQLVQAATERGIRLVPEFDTPGHTLAIQEAYPSLAPALPLNTTDRAETNRAALDPTKPATITFVNQLYAEMMALFPDPVFHIGGDEVVARTWLSVPHIQSYMHAHHMATAAELQSAFTRQIIPPLTASGKTVMAWDEVLSGQTPPQTIIESWRGPANTIKATDQGHPTVIAGPYYLDILLPTRAYYETDLFAPRKNAVQQQAAALDLGSAAPPQPDSPQDAPTPDLTEVEKSHILGAEAALWSEIVLPDMLTPRLWPRMAALAEQFWSTPAHCQPATLADRLAITQARLDTLGLGRANDQEHLLEQLAPGQASTIRTLLDALAPVRNYAHNHEFLAIRHKQPVMEQTFGTLADATDPDSPSASTFNTAARAYAAGNTTLRPDLLRMLHQWADNDKAIQSIAAHNPALVPALPASALLAQLARGGLAALGVQAQPGWQQAAHAALEQARTQIAASATIHGVTDTPQPPADLIQRIVPGITALVSLAETHSNHPAP</sequence>
<dbReference type="PRINTS" id="PR00738">
    <property type="entry name" value="GLHYDRLASE20"/>
</dbReference>
<keyword evidence="2 9" id="KW-0378">Hydrolase</keyword>
<dbReference type="EMBL" id="CP043506">
    <property type="protein sequence ID" value="QEO16716.1"/>
    <property type="molecule type" value="Genomic_DNA"/>
</dbReference>
<keyword evidence="10" id="KW-1185">Reference proteome</keyword>
<feature type="active site" description="Proton donor" evidence="5">
    <location>
        <position position="354"/>
    </location>
</feature>
<accession>A0A5C1YKD8</accession>
<feature type="region of interest" description="Disordered" evidence="6">
    <location>
        <begin position="1"/>
        <end position="32"/>
    </location>
</feature>
<dbReference type="OrthoDB" id="9763537at2"/>
<proteinExistence type="inferred from homology"/>
<evidence type="ECO:0000256" key="1">
    <source>
        <dbReference type="ARBA" id="ARBA00006285"/>
    </source>
</evidence>
<dbReference type="Gene3D" id="3.20.20.80">
    <property type="entry name" value="Glycosidases"/>
    <property type="match status" value="1"/>
</dbReference>
<dbReference type="SUPFAM" id="SSF51445">
    <property type="entry name" value="(Trans)glycosidases"/>
    <property type="match status" value="1"/>
</dbReference>
<dbReference type="InterPro" id="IPR015882">
    <property type="entry name" value="HEX_bac_N"/>
</dbReference>
<feature type="compositionally biased region" description="Basic residues" evidence="6">
    <location>
        <begin position="10"/>
        <end position="32"/>
    </location>
</feature>
<protein>
    <recommendedName>
        <fullName evidence="4">N-acetyl-beta-glucosaminidase</fullName>
    </recommendedName>
</protein>
<dbReference type="PANTHER" id="PTHR22600">
    <property type="entry name" value="BETA-HEXOSAMINIDASE"/>
    <property type="match status" value="1"/>
</dbReference>
<organism evidence="9 10">
    <name type="scientific">Acetobacter vaccinii</name>
    <dbReference type="NCBI Taxonomy" id="2592655"/>
    <lineage>
        <taxon>Bacteria</taxon>
        <taxon>Pseudomonadati</taxon>
        <taxon>Pseudomonadota</taxon>
        <taxon>Alphaproteobacteria</taxon>
        <taxon>Acetobacterales</taxon>
        <taxon>Acetobacteraceae</taxon>
        <taxon>Acetobacter</taxon>
    </lineage>
</organism>